<keyword evidence="1" id="KW-0233">DNA recombination</keyword>
<dbReference type="InterPro" id="IPR002104">
    <property type="entry name" value="Integrase_catalytic"/>
</dbReference>
<dbReference type="InterPro" id="IPR013762">
    <property type="entry name" value="Integrase-like_cat_sf"/>
</dbReference>
<evidence type="ECO:0000259" key="2">
    <source>
        <dbReference type="PROSITE" id="PS51898"/>
    </source>
</evidence>
<evidence type="ECO:0000313" key="3">
    <source>
        <dbReference type="EMBL" id="KAJ7202606.1"/>
    </source>
</evidence>
<dbReference type="GO" id="GO:0003677">
    <property type="term" value="F:DNA binding"/>
    <property type="evidence" value="ECO:0007669"/>
    <property type="project" value="InterPro"/>
</dbReference>
<dbReference type="GO" id="GO:0006310">
    <property type="term" value="P:DNA recombination"/>
    <property type="evidence" value="ECO:0007669"/>
    <property type="project" value="UniProtKB-KW"/>
</dbReference>
<dbReference type="Gene3D" id="1.10.443.10">
    <property type="entry name" value="Intergrase catalytic core"/>
    <property type="match status" value="1"/>
</dbReference>
<evidence type="ECO:0000256" key="1">
    <source>
        <dbReference type="ARBA" id="ARBA00023172"/>
    </source>
</evidence>
<dbReference type="GO" id="GO:0015074">
    <property type="term" value="P:DNA integration"/>
    <property type="evidence" value="ECO:0007669"/>
    <property type="project" value="InterPro"/>
</dbReference>
<name>A0AAD6YCM7_9AGAR</name>
<dbReference type="InterPro" id="IPR011010">
    <property type="entry name" value="DNA_brk_join_enz"/>
</dbReference>
<accession>A0AAD6YCM7</accession>
<evidence type="ECO:0000313" key="4">
    <source>
        <dbReference type="Proteomes" id="UP001219525"/>
    </source>
</evidence>
<reference evidence="3" key="1">
    <citation type="submission" date="2023-03" db="EMBL/GenBank/DDBJ databases">
        <title>Massive genome expansion in bonnet fungi (Mycena s.s.) driven by repeated elements and novel gene families across ecological guilds.</title>
        <authorList>
            <consortium name="Lawrence Berkeley National Laboratory"/>
            <person name="Harder C.B."/>
            <person name="Miyauchi S."/>
            <person name="Viragh M."/>
            <person name="Kuo A."/>
            <person name="Thoen E."/>
            <person name="Andreopoulos B."/>
            <person name="Lu D."/>
            <person name="Skrede I."/>
            <person name="Drula E."/>
            <person name="Henrissat B."/>
            <person name="Morin E."/>
            <person name="Kohler A."/>
            <person name="Barry K."/>
            <person name="LaButti K."/>
            <person name="Morin E."/>
            <person name="Salamov A."/>
            <person name="Lipzen A."/>
            <person name="Mereny Z."/>
            <person name="Hegedus B."/>
            <person name="Baldrian P."/>
            <person name="Stursova M."/>
            <person name="Weitz H."/>
            <person name="Taylor A."/>
            <person name="Grigoriev I.V."/>
            <person name="Nagy L.G."/>
            <person name="Martin F."/>
            <person name="Kauserud H."/>
        </authorList>
    </citation>
    <scope>NUCLEOTIDE SEQUENCE</scope>
    <source>
        <strain evidence="3">9144</strain>
    </source>
</reference>
<comment type="caution">
    <text evidence="3">The sequence shown here is derived from an EMBL/GenBank/DDBJ whole genome shotgun (WGS) entry which is preliminary data.</text>
</comment>
<feature type="domain" description="Tyr recombinase" evidence="2">
    <location>
        <begin position="124"/>
        <end position="369"/>
    </location>
</feature>
<sequence>MKETFLSHSRTPILLGGSVFGSLPSTQLHSFEVHALISFSSCDVVDVDGNPIPKDREVPTYAHAQKMRAAMTYAFGRIQRLGSVPWQEGKVAGSTIGNPSVSEIVSSYMVSLRRRKVQAGETAVSSRAVTPEILLQLYDFNNSEGRSTIQSGWQHTSWCGPRTRLLIQAACTVALACLLRFDEVLHLQMSDIEFLLDKHGQRSIVKLTLRNRKTSQFGGKIFHLYTTLSHPMPVGIKPFYLHLLPKHEAHLCPFRALCSWVAASRITTGYLFRTVAKGDRVSRINRPMSTTAFTHLFRNNLLDVKIDPAPYGTHSIRRGGVQYLLLYKRASLREICEWGGWSTDFTSTSVLRYIISISDDIQLVREQFLDPNRPPQLKCYACGRVCHCY</sequence>
<keyword evidence="4" id="KW-1185">Reference proteome</keyword>
<proteinExistence type="predicted"/>
<dbReference type="AlphaFoldDB" id="A0AAD6YCM7"/>
<dbReference type="PROSITE" id="PS51898">
    <property type="entry name" value="TYR_RECOMBINASE"/>
    <property type="match status" value="1"/>
</dbReference>
<dbReference type="Proteomes" id="UP001219525">
    <property type="component" value="Unassembled WGS sequence"/>
</dbReference>
<dbReference type="SUPFAM" id="SSF56349">
    <property type="entry name" value="DNA breaking-rejoining enzymes"/>
    <property type="match status" value="1"/>
</dbReference>
<protein>
    <submittedName>
        <fullName evidence="3">DNA breaking-rejoining enzyme</fullName>
    </submittedName>
</protein>
<organism evidence="3 4">
    <name type="scientific">Mycena pura</name>
    <dbReference type="NCBI Taxonomy" id="153505"/>
    <lineage>
        <taxon>Eukaryota</taxon>
        <taxon>Fungi</taxon>
        <taxon>Dikarya</taxon>
        <taxon>Basidiomycota</taxon>
        <taxon>Agaricomycotina</taxon>
        <taxon>Agaricomycetes</taxon>
        <taxon>Agaricomycetidae</taxon>
        <taxon>Agaricales</taxon>
        <taxon>Marasmiineae</taxon>
        <taxon>Mycenaceae</taxon>
        <taxon>Mycena</taxon>
    </lineage>
</organism>
<gene>
    <name evidence="3" type="ORF">GGX14DRAFT_370261</name>
</gene>
<dbReference type="EMBL" id="JARJCW010000054">
    <property type="protein sequence ID" value="KAJ7202606.1"/>
    <property type="molecule type" value="Genomic_DNA"/>
</dbReference>